<accession>U2KVU2</accession>
<evidence type="ECO:0000256" key="4">
    <source>
        <dbReference type="ARBA" id="ARBA00022777"/>
    </source>
</evidence>
<dbReference type="SMART" id="SM00220">
    <property type="entry name" value="S_TKc"/>
    <property type="match status" value="1"/>
</dbReference>
<keyword evidence="5" id="KW-0067">ATP-binding</keyword>
<organism evidence="7 8">
    <name type="scientific">Ruminococcus callidus ATCC 27760</name>
    <dbReference type="NCBI Taxonomy" id="411473"/>
    <lineage>
        <taxon>Bacteria</taxon>
        <taxon>Bacillati</taxon>
        <taxon>Bacillota</taxon>
        <taxon>Clostridia</taxon>
        <taxon>Eubacteriales</taxon>
        <taxon>Oscillospiraceae</taxon>
        <taxon>Ruminococcus</taxon>
    </lineage>
</organism>
<evidence type="ECO:0000313" key="7">
    <source>
        <dbReference type="EMBL" id="ERJ96195.1"/>
    </source>
</evidence>
<dbReference type="EMBL" id="AWVF01000176">
    <property type="protein sequence ID" value="ERJ96195.1"/>
    <property type="molecule type" value="Genomic_DNA"/>
</dbReference>
<dbReference type="GO" id="GO:0005524">
    <property type="term" value="F:ATP binding"/>
    <property type="evidence" value="ECO:0007669"/>
    <property type="project" value="UniProtKB-KW"/>
</dbReference>
<dbReference type="AlphaFoldDB" id="U2KVU2"/>
<evidence type="ECO:0000256" key="3">
    <source>
        <dbReference type="ARBA" id="ARBA00022741"/>
    </source>
</evidence>
<dbReference type="eggNOG" id="COG4248">
    <property type="taxonomic scope" value="Bacteria"/>
</dbReference>
<name>U2KVU2_9FIRM</name>
<evidence type="ECO:0000256" key="1">
    <source>
        <dbReference type="ARBA" id="ARBA00022527"/>
    </source>
</evidence>
<evidence type="ECO:0000259" key="6">
    <source>
        <dbReference type="PROSITE" id="PS50011"/>
    </source>
</evidence>
<dbReference type="OrthoDB" id="9805504at2"/>
<dbReference type="Gene3D" id="3.30.200.20">
    <property type="entry name" value="Phosphorylase Kinase, domain 1"/>
    <property type="match status" value="1"/>
</dbReference>
<keyword evidence="4" id="KW-0418">Kinase</keyword>
<sequence length="426" mass="49203">MSELQAGMQIELDDNMGTIQIVRKLGEGGQGYVYLVDYLGNQMALKWYKKGSIKDMEGFRKNLQNNIREQAPTDSFLWPVAITRMYYDTFGYIMKLRPDNYYDFSDFLIGKIDFSSVHTLLNAAINIVESFRILHNRGFSYQDLNDGNFFLNPETGDVLICDNDNVSQFGEKSGIAGKCRYMAPSIVVGRKTPDKRTDQFSLAVVLFLLLLRNHPLEGEQTQSKAVMTEQRQKRYYGESPVFIADPKDASNRPVKGVHNNFLMRWPQMPVYIQNTFIKAFSKEVMCEDKMGITEKEWLQNLLRFQSEVIICPNCGKETRYTTENATCMCCHQPITHIGWIQTQYFRIPIFPKQEIVTAYITDCYDQNECRTVTAKVVQNKTKTKIALMNKSGESWRINNETVAPGERVLIQKGIRIQIKNEYMEIK</sequence>
<dbReference type="RefSeq" id="WP_021682921.1">
    <property type="nucleotide sequence ID" value="NZ_KI260449.1"/>
</dbReference>
<keyword evidence="1" id="KW-0723">Serine/threonine-protein kinase</keyword>
<protein>
    <recommendedName>
        <fullName evidence="6">Protein kinase domain-containing protein</fullName>
    </recommendedName>
</protein>
<dbReference type="PANTHER" id="PTHR24353">
    <property type="entry name" value="CYCLIC NUCLEOTIDE-DEPENDENT PROTEIN KINASE"/>
    <property type="match status" value="1"/>
</dbReference>
<keyword evidence="3" id="KW-0547">Nucleotide-binding</keyword>
<keyword evidence="2" id="KW-0808">Transferase</keyword>
<dbReference type="SUPFAM" id="SSF56112">
    <property type="entry name" value="Protein kinase-like (PK-like)"/>
    <property type="match status" value="1"/>
</dbReference>
<evidence type="ECO:0000256" key="5">
    <source>
        <dbReference type="ARBA" id="ARBA00022840"/>
    </source>
</evidence>
<dbReference type="Pfam" id="PF00069">
    <property type="entry name" value="Pkinase"/>
    <property type="match status" value="1"/>
</dbReference>
<dbReference type="Gene3D" id="1.10.510.10">
    <property type="entry name" value="Transferase(Phosphotransferase) domain 1"/>
    <property type="match status" value="1"/>
</dbReference>
<keyword evidence="8" id="KW-1185">Reference proteome</keyword>
<feature type="domain" description="Protein kinase" evidence="6">
    <location>
        <begin position="19"/>
        <end position="281"/>
    </location>
</feature>
<dbReference type="Proteomes" id="UP000016662">
    <property type="component" value="Unassembled WGS sequence"/>
</dbReference>
<dbReference type="PATRIC" id="fig|411473.3.peg.1171"/>
<dbReference type="STRING" id="411473.RUMCAL_01450"/>
<proteinExistence type="predicted"/>
<dbReference type="InterPro" id="IPR000719">
    <property type="entry name" value="Prot_kinase_dom"/>
</dbReference>
<evidence type="ECO:0000313" key="8">
    <source>
        <dbReference type="Proteomes" id="UP000016662"/>
    </source>
</evidence>
<dbReference type="HOGENOM" id="CLU_586510_0_0_9"/>
<gene>
    <name evidence="7" type="ORF">RUMCAL_01450</name>
</gene>
<reference evidence="7 8" key="1">
    <citation type="submission" date="2013-07" db="EMBL/GenBank/DDBJ databases">
        <authorList>
            <person name="Weinstock G."/>
            <person name="Sodergren E."/>
            <person name="Wylie T."/>
            <person name="Fulton L."/>
            <person name="Fulton R."/>
            <person name="Fronick C."/>
            <person name="O'Laughlin M."/>
            <person name="Godfrey J."/>
            <person name="Miner T."/>
            <person name="Herter B."/>
            <person name="Appelbaum E."/>
            <person name="Cordes M."/>
            <person name="Lek S."/>
            <person name="Wollam A."/>
            <person name="Pepin K.H."/>
            <person name="Palsikar V.B."/>
            <person name="Mitreva M."/>
            <person name="Wilson R.K."/>
        </authorList>
    </citation>
    <scope>NUCLEOTIDE SEQUENCE [LARGE SCALE GENOMIC DNA]</scope>
    <source>
        <strain evidence="7 8">ATCC 27760</strain>
    </source>
</reference>
<dbReference type="InterPro" id="IPR011009">
    <property type="entry name" value="Kinase-like_dom_sf"/>
</dbReference>
<comment type="caution">
    <text evidence="7">The sequence shown here is derived from an EMBL/GenBank/DDBJ whole genome shotgun (WGS) entry which is preliminary data.</text>
</comment>
<dbReference type="GO" id="GO:0004674">
    <property type="term" value="F:protein serine/threonine kinase activity"/>
    <property type="evidence" value="ECO:0007669"/>
    <property type="project" value="UniProtKB-KW"/>
</dbReference>
<dbReference type="PROSITE" id="PS50011">
    <property type="entry name" value="PROTEIN_KINASE_DOM"/>
    <property type="match status" value="1"/>
</dbReference>
<evidence type="ECO:0000256" key="2">
    <source>
        <dbReference type="ARBA" id="ARBA00022679"/>
    </source>
</evidence>